<evidence type="ECO:0000313" key="2">
    <source>
        <dbReference type="Proteomes" id="UP000305674"/>
    </source>
</evidence>
<dbReference type="Pfam" id="PF08891">
    <property type="entry name" value="YfcL"/>
    <property type="match status" value="1"/>
</dbReference>
<reference evidence="1 2" key="1">
    <citation type="submission" date="2019-04" db="EMBL/GenBank/DDBJ databases">
        <authorList>
            <person name="Hwang J.C."/>
        </authorList>
    </citation>
    <scope>NUCLEOTIDE SEQUENCE [LARGE SCALE GENOMIC DNA]</scope>
    <source>
        <strain evidence="1 2">IMCC35001</strain>
    </source>
</reference>
<keyword evidence="2" id="KW-1185">Reference proteome</keyword>
<dbReference type="OrthoDB" id="5600394at2"/>
<protein>
    <submittedName>
        <fullName evidence="1">YfcL family protein</fullName>
    </submittedName>
</protein>
<dbReference type="AlphaFoldDB" id="A0A4U1BF25"/>
<dbReference type="Proteomes" id="UP000305674">
    <property type="component" value="Unassembled WGS sequence"/>
</dbReference>
<sequence>MLEQIEQQANQWMTEMVEQGSDDQVFASGYLQGHLALSLSTLEESGGELLSCLAQDMLVRLDEASSELAPEDLALVHNAWQQLLSRLQQH</sequence>
<gene>
    <name evidence="1" type="ORF">FCL40_06715</name>
</gene>
<proteinExistence type="predicted"/>
<dbReference type="InterPro" id="IPR014987">
    <property type="entry name" value="UPF_YfcL"/>
</dbReference>
<accession>A0A4U1BF25</accession>
<organism evidence="1 2">
    <name type="scientific">Ferrimonas sediminicola</name>
    <dbReference type="NCBI Taxonomy" id="2569538"/>
    <lineage>
        <taxon>Bacteria</taxon>
        <taxon>Pseudomonadati</taxon>
        <taxon>Pseudomonadota</taxon>
        <taxon>Gammaproteobacteria</taxon>
        <taxon>Alteromonadales</taxon>
        <taxon>Ferrimonadaceae</taxon>
        <taxon>Ferrimonas</taxon>
    </lineage>
</organism>
<evidence type="ECO:0000313" key="1">
    <source>
        <dbReference type="EMBL" id="TKB49844.1"/>
    </source>
</evidence>
<name>A0A4U1BF25_9GAMM</name>
<dbReference type="EMBL" id="SWCI01000003">
    <property type="protein sequence ID" value="TKB49844.1"/>
    <property type="molecule type" value="Genomic_DNA"/>
</dbReference>
<comment type="caution">
    <text evidence="1">The sequence shown here is derived from an EMBL/GenBank/DDBJ whole genome shotgun (WGS) entry which is preliminary data.</text>
</comment>
<dbReference type="RefSeq" id="WP_136852394.1">
    <property type="nucleotide sequence ID" value="NZ_SWCI01000003.1"/>
</dbReference>